<evidence type="ECO:0000256" key="7">
    <source>
        <dbReference type="ARBA" id="ARBA00022777"/>
    </source>
</evidence>
<dbReference type="InterPro" id="IPR005467">
    <property type="entry name" value="His_kinase_dom"/>
</dbReference>
<feature type="region of interest" description="Disordered" evidence="10">
    <location>
        <begin position="667"/>
        <end position="700"/>
    </location>
</feature>
<evidence type="ECO:0000256" key="1">
    <source>
        <dbReference type="ARBA" id="ARBA00000085"/>
    </source>
</evidence>
<evidence type="ECO:0000256" key="4">
    <source>
        <dbReference type="ARBA" id="ARBA00022553"/>
    </source>
</evidence>
<evidence type="ECO:0000256" key="3">
    <source>
        <dbReference type="ARBA" id="ARBA00012438"/>
    </source>
</evidence>
<evidence type="ECO:0000313" key="14">
    <source>
        <dbReference type="EMBL" id="RMI05068.1"/>
    </source>
</evidence>
<dbReference type="Pfam" id="PF00672">
    <property type="entry name" value="HAMP"/>
    <property type="match status" value="1"/>
</dbReference>
<evidence type="ECO:0000256" key="2">
    <source>
        <dbReference type="ARBA" id="ARBA00004370"/>
    </source>
</evidence>
<dbReference type="GO" id="GO:0004673">
    <property type="term" value="F:protein histidine kinase activity"/>
    <property type="evidence" value="ECO:0007669"/>
    <property type="project" value="UniProtKB-EC"/>
</dbReference>
<dbReference type="OrthoDB" id="4652229at2"/>
<dbReference type="RefSeq" id="WP_122150777.1">
    <property type="nucleotide sequence ID" value="NZ_RFFI01000114.1"/>
</dbReference>
<feature type="non-terminal residue" evidence="14">
    <location>
        <position position="1016"/>
    </location>
</feature>
<comment type="catalytic activity">
    <reaction evidence="1">
        <text>ATP + protein L-histidine = ADP + protein N-phospho-L-histidine.</text>
        <dbReference type="EC" id="2.7.13.3"/>
    </reaction>
</comment>
<evidence type="ECO:0000313" key="15">
    <source>
        <dbReference type="Proteomes" id="UP000269289"/>
    </source>
</evidence>
<evidence type="ECO:0000256" key="10">
    <source>
        <dbReference type="SAM" id="MobiDB-lite"/>
    </source>
</evidence>
<dbReference type="InterPro" id="IPR050428">
    <property type="entry name" value="TCS_sensor_his_kinase"/>
</dbReference>
<gene>
    <name evidence="14" type="ORF">EBM89_16690</name>
</gene>
<sequence>MLRRLGIRAKVLAVLAVPVLVLLAIASYITAGSINEARTAATVSDVVAVLPQTARAVEALQQERTLSIQQADDKALGGNLGASRSATDEAVTALGVAVRAVDLSALDPRVQQAVEDATYQHGRLTEFRERLDAGTIPASLVDSNYSDVIASDNNVTSVVAETLSERSLASQLSAYAAIAETIEQVLHAGPVAEDVLADDGADSGRVRELAALFAVQDDIRTEARALTNNLRLGSIQLPSRDADLTAMQLSLTSGNTLTVSALDPTRWNSLTNAELALLRPVATELLDSAAERADSLATQAQEQAVLTIGLVAAAVVLSIFIAFLVSRGIVVPMRRLTEAAGRVREELPRLVEQVAVPGESPDLSLANIPVASQDEVGRLAQAFNDVNSTTIQVAREQAALRGSIAEMFVNVARRDQVLLGRQLAFIDSLERTEEDPETLANLFRLDHLATRMRRNAESLLVLAGIDSGRRLREAMPLSDVVRTASSEIEQYDRVQLDLQADPLMHGFNALGAAHMLAELLENATLFSEPGTPVLVHTFVEDEKVVVRIVDQGLGMSPDELEAANRVISSTSPTEALGAQRLGLFVVARLSQRLGAHVFVKRARGDLSGTAAVVSFPIALFTANDPSLLGGGQTQAQRAAVLPADETAGYTVPEAPVAVPVDLAALTDGATQQGLPRRRITPDAPAEPAEPRSSVPTEQDVVLPAPTEATLSPEIAAEASGWTPLVAPTEPAALPARGSLPSRTPAPAVPADTADDVPAQPAGPRGGLFSGFRGRGLEDAAAGAGAPAEPTATTGGFDAASTGGFDAAPESEPEVGTAPPAAPEAPALPRRASAFDVPAGDVPASIADHEPEVSAADTARLDALSAPLTASLPQVAPAPAPVEEPEAYAAPDAPEVTEADAPVDAEPEVDPNAFVVPGLVPDDSQAWGGAPSWTEPVAPAAPVDEAPAPSWTDTAAPVAPAEQVEPAWSAPGPQAEPEPTWSAPAAAWSEPAASAAPAAPEQQAPVAPMWSAEPQAQ</sequence>
<keyword evidence="9" id="KW-0902">Two-component regulatory system</keyword>
<name>A0A3M2J3E0_9CELL</name>
<dbReference type="SMART" id="SM00387">
    <property type="entry name" value="HATPase_c"/>
    <property type="match status" value="1"/>
</dbReference>
<evidence type="ECO:0000256" key="8">
    <source>
        <dbReference type="ARBA" id="ARBA00022989"/>
    </source>
</evidence>
<feature type="region of interest" description="Disordered" evidence="10">
    <location>
        <begin position="727"/>
        <end position="833"/>
    </location>
</feature>
<accession>A0A3M2J3E0</accession>
<dbReference type="PROSITE" id="PS50885">
    <property type="entry name" value="HAMP"/>
    <property type="match status" value="1"/>
</dbReference>
<dbReference type="InterPro" id="IPR003594">
    <property type="entry name" value="HATPase_dom"/>
</dbReference>
<keyword evidence="6 11" id="KW-0812">Transmembrane</keyword>
<dbReference type="EC" id="2.7.13.3" evidence="3"/>
<organism evidence="14 15">
    <name type="scientific">Cellulomonas triticagri</name>
    <dbReference type="NCBI Taxonomy" id="2483352"/>
    <lineage>
        <taxon>Bacteria</taxon>
        <taxon>Bacillati</taxon>
        <taxon>Actinomycetota</taxon>
        <taxon>Actinomycetes</taxon>
        <taxon>Micrococcales</taxon>
        <taxon>Cellulomonadaceae</taxon>
        <taxon>Cellulomonas</taxon>
    </lineage>
</organism>
<evidence type="ECO:0000256" key="5">
    <source>
        <dbReference type="ARBA" id="ARBA00022679"/>
    </source>
</evidence>
<reference evidence="14 15" key="1">
    <citation type="submission" date="2018-10" db="EMBL/GenBank/DDBJ databases">
        <title>Isolation, diversity and antifungal activity of actinobacteria from wheat.</title>
        <authorList>
            <person name="Han C."/>
        </authorList>
    </citation>
    <scope>NUCLEOTIDE SEQUENCE [LARGE SCALE GENOMIC DNA]</scope>
    <source>
        <strain evidence="14 15">NEAU-YY56</strain>
    </source>
</reference>
<dbReference type="PANTHER" id="PTHR45436">
    <property type="entry name" value="SENSOR HISTIDINE KINASE YKOH"/>
    <property type="match status" value="1"/>
</dbReference>
<feature type="compositionally biased region" description="Low complexity" evidence="10">
    <location>
        <begin position="779"/>
        <end position="795"/>
    </location>
</feature>
<dbReference type="EMBL" id="RFFI01000114">
    <property type="protein sequence ID" value="RMI05068.1"/>
    <property type="molecule type" value="Genomic_DNA"/>
</dbReference>
<feature type="domain" description="HAMP" evidence="13">
    <location>
        <begin position="327"/>
        <end position="395"/>
    </location>
</feature>
<dbReference type="PROSITE" id="PS50109">
    <property type="entry name" value="HIS_KIN"/>
    <property type="match status" value="1"/>
</dbReference>
<dbReference type="Pfam" id="PF02518">
    <property type="entry name" value="HATPase_c"/>
    <property type="match status" value="1"/>
</dbReference>
<feature type="compositionally biased region" description="Low complexity" evidence="10">
    <location>
        <begin position="744"/>
        <end position="762"/>
    </location>
</feature>
<feature type="transmembrane region" description="Helical" evidence="11">
    <location>
        <begin position="304"/>
        <end position="325"/>
    </location>
</feature>
<evidence type="ECO:0000256" key="6">
    <source>
        <dbReference type="ARBA" id="ARBA00022692"/>
    </source>
</evidence>
<dbReference type="Gene3D" id="6.10.340.10">
    <property type="match status" value="1"/>
</dbReference>
<feature type="compositionally biased region" description="Low complexity" evidence="10">
    <location>
        <begin position="934"/>
        <end position="966"/>
    </location>
</feature>
<dbReference type="Proteomes" id="UP000269289">
    <property type="component" value="Unassembled WGS sequence"/>
</dbReference>
<dbReference type="Gene3D" id="3.30.565.10">
    <property type="entry name" value="Histidine kinase-like ATPase, C-terminal domain"/>
    <property type="match status" value="1"/>
</dbReference>
<keyword evidence="8 11" id="KW-1133">Transmembrane helix</keyword>
<keyword evidence="7" id="KW-0418">Kinase</keyword>
<keyword evidence="15" id="KW-1185">Reference proteome</keyword>
<keyword evidence="11" id="KW-0472">Membrane</keyword>
<feature type="compositionally biased region" description="Low complexity" evidence="10">
    <location>
        <begin position="974"/>
        <end position="1007"/>
    </location>
</feature>
<evidence type="ECO:0000259" key="12">
    <source>
        <dbReference type="PROSITE" id="PS50109"/>
    </source>
</evidence>
<dbReference type="InterPro" id="IPR013587">
    <property type="entry name" value="Nitrate/nitrite_sensing"/>
</dbReference>
<protein>
    <recommendedName>
        <fullName evidence="3">histidine kinase</fullName>
        <ecNumber evidence="3">2.7.13.3</ecNumber>
    </recommendedName>
</protein>
<dbReference type="PANTHER" id="PTHR45436:SF5">
    <property type="entry name" value="SENSOR HISTIDINE KINASE TRCS"/>
    <property type="match status" value="1"/>
</dbReference>
<dbReference type="Pfam" id="PF08376">
    <property type="entry name" value="NIT"/>
    <property type="match status" value="1"/>
</dbReference>
<dbReference type="GO" id="GO:0005886">
    <property type="term" value="C:plasma membrane"/>
    <property type="evidence" value="ECO:0007669"/>
    <property type="project" value="TreeGrafter"/>
</dbReference>
<feature type="compositionally biased region" description="Acidic residues" evidence="10">
    <location>
        <begin position="894"/>
        <end position="908"/>
    </location>
</feature>
<dbReference type="GO" id="GO:0000160">
    <property type="term" value="P:phosphorelay signal transduction system"/>
    <property type="evidence" value="ECO:0007669"/>
    <property type="project" value="UniProtKB-KW"/>
</dbReference>
<feature type="compositionally biased region" description="Low complexity" evidence="10">
    <location>
        <begin position="823"/>
        <end position="833"/>
    </location>
</feature>
<evidence type="ECO:0000256" key="11">
    <source>
        <dbReference type="SAM" id="Phobius"/>
    </source>
</evidence>
<feature type="region of interest" description="Disordered" evidence="10">
    <location>
        <begin position="875"/>
        <end position="1016"/>
    </location>
</feature>
<dbReference type="InterPro" id="IPR003660">
    <property type="entry name" value="HAMP_dom"/>
</dbReference>
<evidence type="ECO:0000259" key="13">
    <source>
        <dbReference type="PROSITE" id="PS50885"/>
    </source>
</evidence>
<feature type="domain" description="Histidine kinase" evidence="12">
    <location>
        <begin position="410"/>
        <end position="619"/>
    </location>
</feature>
<proteinExistence type="predicted"/>
<dbReference type="CDD" id="cd06225">
    <property type="entry name" value="HAMP"/>
    <property type="match status" value="1"/>
</dbReference>
<dbReference type="SUPFAM" id="SSF55874">
    <property type="entry name" value="ATPase domain of HSP90 chaperone/DNA topoisomerase II/histidine kinase"/>
    <property type="match status" value="1"/>
</dbReference>
<keyword evidence="5" id="KW-0808">Transferase</keyword>
<comment type="subcellular location">
    <subcellularLocation>
        <location evidence="2">Membrane</location>
    </subcellularLocation>
</comment>
<dbReference type="InterPro" id="IPR036890">
    <property type="entry name" value="HATPase_C_sf"/>
</dbReference>
<dbReference type="AlphaFoldDB" id="A0A3M2J3E0"/>
<evidence type="ECO:0000256" key="9">
    <source>
        <dbReference type="ARBA" id="ARBA00023012"/>
    </source>
</evidence>
<comment type="caution">
    <text evidence="14">The sequence shown here is derived from an EMBL/GenBank/DDBJ whole genome shotgun (WGS) entry which is preliminary data.</text>
</comment>
<keyword evidence="4" id="KW-0597">Phosphoprotein</keyword>